<dbReference type="SUPFAM" id="SSF51261">
    <property type="entry name" value="Duplicated hybrid motif"/>
    <property type="match status" value="1"/>
</dbReference>
<evidence type="ECO:0000256" key="3">
    <source>
        <dbReference type="SAM" id="SignalP"/>
    </source>
</evidence>
<dbReference type="PROSITE" id="PS51782">
    <property type="entry name" value="LYSM"/>
    <property type="match status" value="2"/>
</dbReference>
<dbReference type="Gene3D" id="2.70.70.10">
    <property type="entry name" value="Glucose Permease (Domain IIA)"/>
    <property type="match status" value="1"/>
</dbReference>
<feature type="region of interest" description="Disordered" evidence="2">
    <location>
        <begin position="144"/>
        <end position="212"/>
    </location>
</feature>
<dbReference type="AlphaFoldDB" id="A0A839SRQ1"/>
<feature type="compositionally biased region" description="Polar residues" evidence="2">
    <location>
        <begin position="185"/>
        <end position="199"/>
    </location>
</feature>
<accession>A0A839SRQ1</accession>
<evidence type="ECO:0000256" key="1">
    <source>
        <dbReference type="ARBA" id="ARBA00038420"/>
    </source>
</evidence>
<dbReference type="CDD" id="cd00118">
    <property type="entry name" value="LysM"/>
    <property type="match status" value="2"/>
</dbReference>
<sequence length="341" mass="35787">MQLKRLFKPTVLLACLFLASCSRSNGPAPVVYGGSQPVNASSQQRLPIPNEHVVVAGETLFGISRYYNLPIRALIERNGLQPPYLLRTGQRLSLPAPAVHMVRRGETVYGLSRQYGITTSDLSRANGLTAPYTIQVGQRLVIPKSDGAPQNRTVGSTVPQSTVPTTGETAPNLTAVPVAKPSVKPASNTQASVGTSATRPTPAPLPQPPSSTGRFVWPVAGKLLSTFGPKAGGLHNDGINIAAAAGTQVVAAENGVVAYASNEMKGFGNLLLIKHDGGWVTAYAHNAKLLVSRGQTVARGQRIALVGATGAVGTPQLHFELRKGSQAVDPLGYLPTQTSQR</sequence>
<dbReference type="InterPro" id="IPR011055">
    <property type="entry name" value="Dup_hybrid_motif"/>
</dbReference>
<dbReference type="PANTHER" id="PTHR21666">
    <property type="entry name" value="PEPTIDASE-RELATED"/>
    <property type="match status" value="1"/>
</dbReference>
<proteinExistence type="inferred from homology"/>
<keyword evidence="3" id="KW-0732">Signal</keyword>
<evidence type="ECO:0000313" key="5">
    <source>
        <dbReference type="EMBL" id="MBB3065557.1"/>
    </source>
</evidence>
<comment type="caution">
    <text evidence="5">The sequence shown here is derived from an EMBL/GenBank/DDBJ whole genome shotgun (WGS) entry which is preliminary data.</text>
</comment>
<evidence type="ECO:0000256" key="2">
    <source>
        <dbReference type="SAM" id="MobiDB-lite"/>
    </source>
</evidence>
<dbReference type="InterPro" id="IPR050570">
    <property type="entry name" value="Cell_wall_metabolism_enzyme"/>
</dbReference>
<feature type="chain" id="PRO_5032469752" evidence="3">
    <location>
        <begin position="25"/>
        <end position="341"/>
    </location>
</feature>
<dbReference type="Pfam" id="PF01476">
    <property type="entry name" value="LysM"/>
    <property type="match status" value="2"/>
</dbReference>
<dbReference type="InterPro" id="IPR018392">
    <property type="entry name" value="LysM"/>
</dbReference>
<dbReference type="InterPro" id="IPR016047">
    <property type="entry name" value="M23ase_b-sheet_dom"/>
</dbReference>
<dbReference type="Gene3D" id="3.10.350.10">
    <property type="entry name" value="LysM domain"/>
    <property type="match status" value="2"/>
</dbReference>
<keyword evidence="6" id="KW-1185">Reference proteome</keyword>
<name>A0A839SRQ1_9PROT</name>
<gene>
    <name evidence="5" type="ORF">FHR98_001844</name>
</gene>
<feature type="signal peptide" evidence="3">
    <location>
        <begin position="1"/>
        <end position="24"/>
    </location>
</feature>
<dbReference type="EMBL" id="JACHXA010000004">
    <property type="protein sequence ID" value="MBB3065557.1"/>
    <property type="molecule type" value="Genomic_DNA"/>
</dbReference>
<feature type="compositionally biased region" description="Polar residues" evidence="2">
    <location>
        <begin position="148"/>
        <end position="172"/>
    </location>
</feature>
<dbReference type="RefSeq" id="WP_183416373.1">
    <property type="nucleotide sequence ID" value="NZ_JACHXA010000004.1"/>
</dbReference>
<feature type="domain" description="LysM" evidence="4">
    <location>
        <begin position="50"/>
        <end position="94"/>
    </location>
</feature>
<dbReference type="InterPro" id="IPR036779">
    <property type="entry name" value="LysM_dom_sf"/>
</dbReference>
<dbReference type="Pfam" id="PF01551">
    <property type="entry name" value="Peptidase_M23"/>
    <property type="match status" value="1"/>
</dbReference>
<evidence type="ECO:0000313" key="6">
    <source>
        <dbReference type="Proteomes" id="UP000581135"/>
    </source>
</evidence>
<feature type="domain" description="LysM" evidence="4">
    <location>
        <begin position="98"/>
        <end position="142"/>
    </location>
</feature>
<dbReference type="SMART" id="SM00257">
    <property type="entry name" value="LysM"/>
    <property type="match status" value="2"/>
</dbReference>
<dbReference type="PROSITE" id="PS51257">
    <property type="entry name" value="PROKAR_LIPOPROTEIN"/>
    <property type="match status" value="1"/>
</dbReference>
<dbReference type="PANTHER" id="PTHR21666:SF263">
    <property type="entry name" value="MUREIN HYDROLASE ACTIVATOR NLPD"/>
    <property type="match status" value="1"/>
</dbReference>
<evidence type="ECO:0000259" key="4">
    <source>
        <dbReference type="PROSITE" id="PS51782"/>
    </source>
</evidence>
<dbReference type="GO" id="GO:0004222">
    <property type="term" value="F:metalloendopeptidase activity"/>
    <property type="evidence" value="ECO:0007669"/>
    <property type="project" value="TreeGrafter"/>
</dbReference>
<comment type="similarity">
    <text evidence="1">Belongs to the E.coli NlpD/Haemophilus LppB family.</text>
</comment>
<protein>
    <submittedName>
        <fullName evidence="5">Murein DD-endopeptidase MepM/ murein hydrolase activator NlpD</fullName>
    </submittedName>
</protein>
<dbReference type="Proteomes" id="UP000581135">
    <property type="component" value="Unassembled WGS sequence"/>
</dbReference>
<dbReference type="SUPFAM" id="SSF54106">
    <property type="entry name" value="LysM domain"/>
    <property type="match status" value="2"/>
</dbReference>
<reference evidence="5 6" key="1">
    <citation type="submission" date="2020-08" db="EMBL/GenBank/DDBJ databases">
        <title>Genomic Encyclopedia of Type Strains, Phase III (KMG-III): the genomes of soil and plant-associated and newly described type strains.</title>
        <authorList>
            <person name="Whitman W."/>
        </authorList>
    </citation>
    <scope>NUCLEOTIDE SEQUENCE [LARGE SCALE GENOMIC DNA]</scope>
    <source>
        <strain evidence="5 6">CECT 8803</strain>
    </source>
</reference>
<keyword evidence="5" id="KW-0378">Hydrolase</keyword>
<dbReference type="CDD" id="cd12797">
    <property type="entry name" value="M23_peptidase"/>
    <property type="match status" value="1"/>
</dbReference>
<organism evidence="5 6">
    <name type="scientific">Limibacillus halophilus</name>
    <dbReference type="NCBI Taxonomy" id="1579333"/>
    <lineage>
        <taxon>Bacteria</taxon>
        <taxon>Pseudomonadati</taxon>
        <taxon>Pseudomonadota</taxon>
        <taxon>Alphaproteobacteria</taxon>
        <taxon>Rhodospirillales</taxon>
        <taxon>Rhodovibrionaceae</taxon>
        <taxon>Limibacillus</taxon>
    </lineage>
</organism>